<organism evidence="2 3">
    <name type="scientific">Coffea arabica</name>
    <name type="common">Arabian coffee</name>
    <dbReference type="NCBI Taxonomy" id="13443"/>
    <lineage>
        <taxon>Eukaryota</taxon>
        <taxon>Viridiplantae</taxon>
        <taxon>Streptophyta</taxon>
        <taxon>Embryophyta</taxon>
        <taxon>Tracheophyta</taxon>
        <taxon>Spermatophyta</taxon>
        <taxon>Magnoliopsida</taxon>
        <taxon>eudicotyledons</taxon>
        <taxon>Gunneridae</taxon>
        <taxon>Pentapetalae</taxon>
        <taxon>asterids</taxon>
        <taxon>lamiids</taxon>
        <taxon>Gentianales</taxon>
        <taxon>Rubiaceae</taxon>
        <taxon>Ixoroideae</taxon>
        <taxon>Gardenieae complex</taxon>
        <taxon>Bertiereae - Coffeeae clade</taxon>
        <taxon>Coffeeae</taxon>
        <taxon>Coffea</taxon>
    </lineage>
</organism>
<name>A0A6P6TCB2_COFAR</name>
<dbReference type="OrthoDB" id="1414696at2759"/>
<dbReference type="PANTHER" id="PTHR33223">
    <property type="entry name" value="CCHC-TYPE DOMAIN-CONTAINING PROTEIN"/>
    <property type="match status" value="1"/>
</dbReference>
<dbReference type="Pfam" id="PF03732">
    <property type="entry name" value="Retrotrans_gag"/>
    <property type="match status" value="1"/>
</dbReference>
<reference evidence="2" key="1">
    <citation type="journal article" date="2025" name="Foods">
        <title>Unveiling the Microbial Signatures of Arabica Coffee Cherries: Insights into Ripeness Specific Diversity, Functional Traits, and Implications for Quality and Safety.</title>
        <authorList>
            <consortium name="RefSeq"/>
            <person name="Tenea G.N."/>
            <person name="Cifuentes V."/>
            <person name="Reyes P."/>
            <person name="Cevallos-Vallejos M."/>
        </authorList>
    </citation>
    <scope>NUCLEOTIDE SEQUENCE [LARGE SCALE GENOMIC DNA]</scope>
</reference>
<dbReference type="AlphaFoldDB" id="A0A6P6TCB2"/>
<evidence type="ECO:0000313" key="2">
    <source>
        <dbReference type="Proteomes" id="UP001652660"/>
    </source>
</evidence>
<proteinExistence type="predicted"/>
<dbReference type="Proteomes" id="UP001652660">
    <property type="component" value="Chromosome 7c"/>
</dbReference>
<dbReference type="GeneID" id="113699597"/>
<evidence type="ECO:0000313" key="3">
    <source>
        <dbReference type="RefSeq" id="XP_027075770.2"/>
    </source>
</evidence>
<dbReference type="InterPro" id="IPR005162">
    <property type="entry name" value="Retrotrans_gag_dom"/>
</dbReference>
<evidence type="ECO:0000259" key="1">
    <source>
        <dbReference type="Pfam" id="PF03732"/>
    </source>
</evidence>
<protein>
    <recommendedName>
        <fullName evidence="1">Retrotransposon gag domain-containing protein</fullName>
    </recommendedName>
</protein>
<keyword evidence="2" id="KW-1185">Reference proteome</keyword>
<dbReference type="PANTHER" id="PTHR33223:SF3">
    <property type="match status" value="1"/>
</dbReference>
<accession>A0A6P6TCB2</accession>
<feature type="domain" description="Retrotransposon gag" evidence="1">
    <location>
        <begin position="79"/>
        <end position="170"/>
    </location>
</feature>
<dbReference type="RefSeq" id="XP_027075770.2">
    <property type="nucleotide sequence ID" value="XM_027219969.2"/>
</dbReference>
<reference evidence="3" key="2">
    <citation type="submission" date="2025-08" db="UniProtKB">
        <authorList>
            <consortium name="RefSeq"/>
        </authorList>
    </citation>
    <scope>IDENTIFICATION</scope>
    <source>
        <tissue evidence="3">Leaves</tissue>
    </source>
</reference>
<gene>
    <name evidence="3" type="primary">LOC113699597</name>
</gene>
<sequence length="343" mass="39552">MANARTLRELAAPNFNQQSLCITFPNLDEETPFELKFGLIQLLPFFHDFSGEEPYRDLHEFDVSMKPPGITEEQIKMRAFPFSLKDAAKDWFYYLPPGSITTWEQLKKKFLKKYFPASRAASLRKEIYGITQHLGESLYDYWERFKKLCTRCHQHQISEQFLIQYFYEGLLYTDRSLINAASGAIRQLAVGNLQQAKTCGICKGTSHLTDWCPVLQDEGVEQVTMASNKQQQDFQPQYLTKSQSYSSNAHMSLEDTVKTLVANTMQLQQNAIQYQQRTDTSIRNVENQLSQMVSTLHRLESQEKGRLPSQPEINPKNVSAITLRSEKEIKGPTILKDKSQDQI</sequence>